<proteinExistence type="predicted"/>
<organism evidence="2 3">
    <name type="scientific">Plectosphaerella plurivora</name>
    <dbReference type="NCBI Taxonomy" id="936078"/>
    <lineage>
        <taxon>Eukaryota</taxon>
        <taxon>Fungi</taxon>
        <taxon>Dikarya</taxon>
        <taxon>Ascomycota</taxon>
        <taxon>Pezizomycotina</taxon>
        <taxon>Sordariomycetes</taxon>
        <taxon>Hypocreomycetidae</taxon>
        <taxon>Glomerellales</taxon>
        <taxon>Plectosphaerellaceae</taxon>
        <taxon>Plectosphaerella</taxon>
    </lineage>
</organism>
<feature type="chain" id="PRO_5040446378" evidence="1">
    <location>
        <begin position="24"/>
        <end position="298"/>
    </location>
</feature>
<dbReference type="AlphaFoldDB" id="A0A9P9A7E4"/>
<dbReference type="Pfam" id="PF05630">
    <property type="entry name" value="NPP1"/>
    <property type="match status" value="1"/>
</dbReference>
<feature type="signal peptide" evidence="1">
    <location>
        <begin position="1"/>
        <end position="23"/>
    </location>
</feature>
<dbReference type="PANTHER" id="PTHR33657:SF6">
    <property type="entry name" value="SECRETED PROTEIN"/>
    <property type="match status" value="1"/>
</dbReference>
<evidence type="ECO:0000313" key="2">
    <source>
        <dbReference type="EMBL" id="KAH6677871.1"/>
    </source>
</evidence>
<keyword evidence="1" id="KW-0732">Signal</keyword>
<dbReference type="EMBL" id="JAGSXJ010000022">
    <property type="protein sequence ID" value="KAH6677871.1"/>
    <property type="molecule type" value="Genomic_DNA"/>
</dbReference>
<sequence length="298" mass="33491">MSIILPIVSLLAALCLHLFPITALPHTHHFPREDGTPLQPIPKDHAQALEFRFQPLLDFDTDSCYNVPAISPDGTITPGLEPSNDTSSCRQPSVLDNSNVYVRGHCNRGWCAFVYSYYFQMDWAASAPLDKWNHRHDWENVVVWEYRGTARSVAVSCHGDYESRAAGDVPSALSPAEFPLPDWDWLPADEATHPKVVFHKSGARTHCFRFAKDGSGDEPPENAKGVWIRGGLLGWQGYLVELRDELRDYDFGSAHLPWHSEEEYTAELVKSMPQAAREDGFDCAYDEVPLFPGLPKPE</sequence>
<evidence type="ECO:0000313" key="3">
    <source>
        <dbReference type="Proteomes" id="UP000770015"/>
    </source>
</evidence>
<dbReference type="PIRSF" id="PIRSF029958">
    <property type="entry name" value="Necrosis-inducing_protein"/>
    <property type="match status" value="1"/>
</dbReference>
<gene>
    <name evidence="2" type="ORF">F5X68DRAFT_245637</name>
</gene>
<comment type="caution">
    <text evidence="2">The sequence shown here is derived from an EMBL/GenBank/DDBJ whole genome shotgun (WGS) entry which is preliminary data.</text>
</comment>
<accession>A0A9P9A7E4</accession>
<dbReference type="PANTHER" id="PTHR33657">
    <property type="entry name" value="DOMAIN PROTEIN, PUTATIVE (AFU_ORTHOLOGUE AFUA_5G00600)-RELATED"/>
    <property type="match status" value="1"/>
</dbReference>
<name>A0A9P9A7E4_9PEZI</name>
<dbReference type="InterPro" id="IPR008701">
    <property type="entry name" value="NPP1"/>
</dbReference>
<keyword evidence="3" id="KW-1185">Reference proteome</keyword>
<protein>
    <submittedName>
        <fullName evidence="2">Secreted protein</fullName>
    </submittedName>
</protein>
<dbReference type="OrthoDB" id="89086at2759"/>
<dbReference type="Proteomes" id="UP000770015">
    <property type="component" value="Unassembled WGS sequence"/>
</dbReference>
<evidence type="ECO:0000256" key="1">
    <source>
        <dbReference type="SAM" id="SignalP"/>
    </source>
</evidence>
<reference evidence="2" key="1">
    <citation type="journal article" date="2021" name="Nat. Commun.">
        <title>Genetic determinants of endophytism in the Arabidopsis root mycobiome.</title>
        <authorList>
            <person name="Mesny F."/>
            <person name="Miyauchi S."/>
            <person name="Thiergart T."/>
            <person name="Pickel B."/>
            <person name="Atanasova L."/>
            <person name="Karlsson M."/>
            <person name="Huettel B."/>
            <person name="Barry K.W."/>
            <person name="Haridas S."/>
            <person name="Chen C."/>
            <person name="Bauer D."/>
            <person name="Andreopoulos W."/>
            <person name="Pangilinan J."/>
            <person name="LaButti K."/>
            <person name="Riley R."/>
            <person name="Lipzen A."/>
            <person name="Clum A."/>
            <person name="Drula E."/>
            <person name="Henrissat B."/>
            <person name="Kohler A."/>
            <person name="Grigoriev I.V."/>
            <person name="Martin F.M."/>
            <person name="Hacquard S."/>
        </authorList>
    </citation>
    <scope>NUCLEOTIDE SEQUENCE</scope>
    <source>
        <strain evidence="2">MPI-SDFR-AT-0117</strain>
    </source>
</reference>